<accession>A0A1M5YQ10</accession>
<evidence type="ECO:0000313" key="1">
    <source>
        <dbReference type="EMBL" id="SHI14162.1"/>
    </source>
</evidence>
<name>A0A1M5YQ10_9FIRM</name>
<sequence length="502" mass="59557">MERLLDMAKKLDEMETNISKLTWVQYTAGYDFGIEEAYKKMNEFLEDKKNYELVLEYKGKDLNPEDKRRVEIVYNMIKPYHLSKELNDLNLEIQKKTNELSMILNTFRFKIDGKEVSSVEIAQILSNEEDRDLRKKAYFARNQINKPLADGGFIDLINLRKEYAKAYGDKNFVEHKLKMNELSPSIFDNWKEDLNPYIDTLNNKRGEYARRFISEEELMPWDGAYVKSKIAPALNTTVDMSKYYDYVRNFFLNFGIDIDKFNITYDIFSRKNKSEWGYNFPIKNGVDSRILANVKNKYHEYGVLLHETGHGVHSFLLDPEEIILNAGVSGIVTEGIANLFGGFLYDELFYKNFFDSSVKEQFEEMQEYEKLDYLRFVGDIFLDHELYKNDIKSLDDIYNLYFKLNGELFGDKPYNEEPPFAYRIHYTTHPIYMHNYFMGDVTCEMLKKVFYKKYNVNSVAEKPKEFGDFLINEVIRPSGLYKYEELFERISGDKFSLKWYLE</sequence>
<keyword evidence="2" id="KW-1185">Reference proteome</keyword>
<dbReference type="Proteomes" id="UP000184389">
    <property type="component" value="Unassembled WGS sequence"/>
</dbReference>
<dbReference type="SUPFAM" id="SSF55486">
    <property type="entry name" value="Metalloproteases ('zincins'), catalytic domain"/>
    <property type="match status" value="1"/>
</dbReference>
<reference evidence="1 2" key="1">
    <citation type="submission" date="2016-11" db="EMBL/GenBank/DDBJ databases">
        <authorList>
            <person name="Jaros S."/>
            <person name="Januszkiewicz K."/>
            <person name="Wedrychowicz H."/>
        </authorList>
    </citation>
    <scope>NUCLEOTIDE SEQUENCE [LARGE SCALE GENOMIC DNA]</scope>
    <source>
        <strain evidence="1 2">DSM 13106</strain>
    </source>
</reference>
<dbReference type="Gene3D" id="1.10.1370.30">
    <property type="match status" value="1"/>
</dbReference>
<protein>
    <submittedName>
        <fullName evidence="1">Oligoendopeptidase F</fullName>
    </submittedName>
</protein>
<dbReference type="EMBL" id="FQXR01000014">
    <property type="protein sequence ID" value="SHI14162.1"/>
    <property type="molecule type" value="Genomic_DNA"/>
</dbReference>
<evidence type="ECO:0000313" key="2">
    <source>
        <dbReference type="Proteomes" id="UP000184389"/>
    </source>
</evidence>
<dbReference type="STRING" id="1123281.SAMN02745180_02365"/>
<proteinExistence type="predicted"/>
<dbReference type="RefSeq" id="WP_072745000.1">
    <property type="nucleotide sequence ID" value="NZ_FQXR01000014.1"/>
</dbReference>
<dbReference type="AlphaFoldDB" id="A0A1M5YQ10"/>
<gene>
    <name evidence="1" type="ORF">SAMN02745180_02365</name>
</gene>
<organism evidence="1 2">
    <name type="scientific">Sporanaerobacter acetigenes DSM 13106</name>
    <dbReference type="NCBI Taxonomy" id="1123281"/>
    <lineage>
        <taxon>Bacteria</taxon>
        <taxon>Bacillati</taxon>
        <taxon>Bacillota</taxon>
        <taxon>Tissierellia</taxon>
        <taxon>Tissierellales</taxon>
        <taxon>Sporanaerobacteraceae</taxon>
        <taxon>Sporanaerobacter</taxon>
    </lineage>
</organism>
<dbReference type="OrthoDB" id="9762795at2"/>